<reference evidence="2" key="2">
    <citation type="journal article" date="2015" name="Fish Shellfish Immunol.">
        <title>Early steps in the European eel (Anguilla anguilla)-Vibrio vulnificus interaction in the gills: Role of the RtxA13 toxin.</title>
        <authorList>
            <person name="Callol A."/>
            <person name="Pajuelo D."/>
            <person name="Ebbesson L."/>
            <person name="Teles M."/>
            <person name="MacKenzie S."/>
            <person name="Amaro C."/>
        </authorList>
    </citation>
    <scope>NUCLEOTIDE SEQUENCE</scope>
</reference>
<organism evidence="2">
    <name type="scientific">Anguilla anguilla</name>
    <name type="common">European freshwater eel</name>
    <name type="synonym">Muraena anguilla</name>
    <dbReference type="NCBI Taxonomy" id="7936"/>
    <lineage>
        <taxon>Eukaryota</taxon>
        <taxon>Metazoa</taxon>
        <taxon>Chordata</taxon>
        <taxon>Craniata</taxon>
        <taxon>Vertebrata</taxon>
        <taxon>Euteleostomi</taxon>
        <taxon>Actinopterygii</taxon>
        <taxon>Neopterygii</taxon>
        <taxon>Teleostei</taxon>
        <taxon>Anguilliformes</taxon>
        <taxon>Anguillidae</taxon>
        <taxon>Anguilla</taxon>
    </lineage>
</organism>
<protein>
    <submittedName>
        <fullName evidence="2">Uncharacterized protein</fullName>
    </submittedName>
</protein>
<name>A0A0E9Q397_ANGAN</name>
<evidence type="ECO:0000256" key="1">
    <source>
        <dbReference type="SAM" id="Phobius"/>
    </source>
</evidence>
<evidence type="ECO:0000313" key="2">
    <source>
        <dbReference type="EMBL" id="JAH10997.1"/>
    </source>
</evidence>
<accession>A0A0E9Q397</accession>
<dbReference type="AlphaFoldDB" id="A0A0E9Q397"/>
<keyword evidence="1" id="KW-0812">Transmembrane</keyword>
<reference evidence="2" key="1">
    <citation type="submission" date="2014-11" db="EMBL/GenBank/DDBJ databases">
        <authorList>
            <person name="Amaro Gonzalez C."/>
        </authorList>
    </citation>
    <scope>NUCLEOTIDE SEQUENCE</scope>
</reference>
<proteinExistence type="predicted"/>
<keyword evidence="1" id="KW-1133">Transmembrane helix</keyword>
<dbReference type="EMBL" id="GBXM01097580">
    <property type="protein sequence ID" value="JAH10997.1"/>
    <property type="molecule type" value="Transcribed_RNA"/>
</dbReference>
<sequence length="42" mass="4988">MSKLLNDYDYYSNYYIIVIHIIAMMLPSLIYYLNKSSVTCCN</sequence>
<keyword evidence="1" id="KW-0472">Membrane</keyword>
<feature type="transmembrane region" description="Helical" evidence="1">
    <location>
        <begin position="12"/>
        <end position="33"/>
    </location>
</feature>